<dbReference type="AlphaFoldDB" id="A0A2S6GKE7"/>
<dbReference type="OrthoDB" id="3694733at2"/>
<name>A0A2S6GKE7_9PSEU</name>
<comment type="caution">
    <text evidence="1">The sequence shown here is derived from an EMBL/GenBank/DDBJ whole genome shotgun (WGS) entry which is preliminary data.</text>
</comment>
<sequence>MSTPEHPDSPLARAPGDGTAMRAAITGVVKLIDHVRADRTAIDPGSGARLLVALRELRDEAVGWQTRAVPVGADDAGRRAENDDLTFAVVLDGYVDALGTAIDTVSAAMAAHRSAGPR</sequence>
<protein>
    <submittedName>
        <fullName evidence="1">Uncharacterized protein</fullName>
    </submittedName>
</protein>
<proteinExistence type="predicted"/>
<dbReference type="Proteomes" id="UP000239203">
    <property type="component" value="Unassembled WGS sequence"/>
</dbReference>
<evidence type="ECO:0000313" key="2">
    <source>
        <dbReference type="Proteomes" id="UP000239203"/>
    </source>
</evidence>
<reference evidence="1 2" key="1">
    <citation type="submission" date="2018-02" db="EMBL/GenBank/DDBJ databases">
        <title>Genomic Encyclopedia of Archaeal and Bacterial Type Strains, Phase II (KMG-II): from individual species to whole genera.</title>
        <authorList>
            <person name="Goeker M."/>
        </authorList>
    </citation>
    <scope>NUCLEOTIDE SEQUENCE [LARGE SCALE GENOMIC DNA]</scope>
    <source>
        <strain evidence="1 2">YU 961-1</strain>
    </source>
</reference>
<accession>A0A2S6GKE7</accession>
<evidence type="ECO:0000313" key="1">
    <source>
        <dbReference type="EMBL" id="PPK65626.1"/>
    </source>
</evidence>
<keyword evidence="2" id="KW-1185">Reference proteome</keyword>
<dbReference type="RefSeq" id="WP_104481054.1">
    <property type="nucleotide sequence ID" value="NZ_CP154825.1"/>
</dbReference>
<dbReference type="EMBL" id="PTIX01000013">
    <property type="protein sequence ID" value="PPK65626.1"/>
    <property type="molecule type" value="Genomic_DNA"/>
</dbReference>
<organism evidence="1 2">
    <name type="scientific">Actinokineospora auranticolor</name>
    <dbReference type="NCBI Taxonomy" id="155976"/>
    <lineage>
        <taxon>Bacteria</taxon>
        <taxon>Bacillati</taxon>
        <taxon>Actinomycetota</taxon>
        <taxon>Actinomycetes</taxon>
        <taxon>Pseudonocardiales</taxon>
        <taxon>Pseudonocardiaceae</taxon>
        <taxon>Actinokineospora</taxon>
    </lineage>
</organism>
<gene>
    <name evidence="1" type="ORF">CLV40_113110</name>
</gene>